<evidence type="ECO:0000259" key="1">
    <source>
        <dbReference type="Pfam" id="PF01965"/>
    </source>
</evidence>
<evidence type="ECO:0000313" key="3">
    <source>
        <dbReference type="Proteomes" id="UP001567537"/>
    </source>
</evidence>
<dbReference type="PANTHER" id="PTHR43130">
    <property type="entry name" value="ARAC-FAMILY TRANSCRIPTIONAL REGULATOR"/>
    <property type="match status" value="1"/>
</dbReference>
<dbReference type="InterPro" id="IPR002818">
    <property type="entry name" value="DJ-1/PfpI"/>
</dbReference>
<comment type="caution">
    <text evidence="2">The sequence shown here is derived from an EMBL/GenBank/DDBJ whole genome shotgun (WGS) entry which is preliminary data.</text>
</comment>
<protein>
    <submittedName>
        <fullName evidence="2">AraC family transcriptional regulator</fullName>
    </submittedName>
</protein>
<dbReference type="Proteomes" id="UP001567537">
    <property type="component" value="Unassembled WGS sequence"/>
</dbReference>
<feature type="domain" description="DJ-1/PfpI" evidence="1">
    <location>
        <begin position="15"/>
        <end position="183"/>
    </location>
</feature>
<dbReference type="Gene3D" id="3.40.50.880">
    <property type="match status" value="1"/>
</dbReference>
<reference evidence="2 3" key="1">
    <citation type="journal article" date="2021" name="Res Sq">
        <title>Streptomyces Pimoensis sp. nov., Isolated From the Taklimakan Desert in Xinjiang, China.</title>
        <authorList>
            <person name="Zhang P."/>
            <person name="Luo X."/>
            <person name="Luo X."/>
            <person name="Liu Z."/>
            <person name="Xia Z."/>
            <person name="Wan C."/>
            <person name="zhang L."/>
        </authorList>
    </citation>
    <scope>NUCLEOTIDE SEQUENCE [LARGE SCALE GENOMIC DNA]</scope>
    <source>
        <strain evidence="2 3">TRM75549</strain>
    </source>
</reference>
<dbReference type="PANTHER" id="PTHR43130:SF3">
    <property type="entry name" value="HTH-TYPE TRANSCRIPTIONAL REGULATOR RV1931C"/>
    <property type="match status" value="1"/>
</dbReference>
<sequence>MNHVDGACDDTQRHSVLIFLSEGAKSLGFSGSADVFTCVNATAPEGFQHHMRTATCDGATVRTSSGLVVMPDRGVADADEAGTLMVPDTNGIPESAPEAYRALHDVADRAQRIASVGTGTFLIAGTGLLSGRRAATHWEYSDELARRFPDITVDCRDKVVKDGRIPTAGGGAPGIDMALSLAEEDLGRDVAQRTARLLVTHRRKPGRKISSPVRQW</sequence>
<dbReference type="EMBL" id="JAHWZY010000084">
    <property type="protein sequence ID" value="MEZ3183210.1"/>
    <property type="molecule type" value="Genomic_DNA"/>
</dbReference>
<proteinExistence type="predicted"/>
<dbReference type="InterPro" id="IPR029062">
    <property type="entry name" value="Class_I_gatase-like"/>
</dbReference>
<keyword evidence="3" id="KW-1185">Reference proteome</keyword>
<gene>
    <name evidence="2" type="ORF">KYY02_32510</name>
</gene>
<accession>A0ABV4J8D9</accession>
<dbReference type="SUPFAM" id="SSF52317">
    <property type="entry name" value="Class I glutamine amidotransferase-like"/>
    <property type="match status" value="1"/>
</dbReference>
<evidence type="ECO:0000313" key="2">
    <source>
        <dbReference type="EMBL" id="MEZ3183210.1"/>
    </source>
</evidence>
<dbReference type="InterPro" id="IPR052158">
    <property type="entry name" value="INH-QAR"/>
</dbReference>
<dbReference type="CDD" id="cd03137">
    <property type="entry name" value="GATase1_AraC_1"/>
    <property type="match status" value="1"/>
</dbReference>
<name>A0ABV4J8D9_9ACTN</name>
<dbReference type="Pfam" id="PF01965">
    <property type="entry name" value="DJ-1_PfpI"/>
    <property type="match status" value="1"/>
</dbReference>
<organism evidence="2 3">
    <name type="scientific">Streptomyces pimonensis</name>
    <dbReference type="NCBI Taxonomy" id="2860288"/>
    <lineage>
        <taxon>Bacteria</taxon>
        <taxon>Bacillati</taxon>
        <taxon>Actinomycetota</taxon>
        <taxon>Actinomycetes</taxon>
        <taxon>Kitasatosporales</taxon>
        <taxon>Streptomycetaceae</taxon>
        <taxon>Streptomyces</taxon>
    </lineage>
</organism>